<accession>A0A1Y2D7K1</accession>
<feature type="transmembrane region" description="Helical" evidence="6">
    <location>
        <begin position="264"/>
        <end position="290"/>
    </location>
</feature>
<dbReference type="GO" id="GO:0016020">
    <property type="term" value="C:membrane"/>
    <property type="evidence" value="ECO:0007669"/>
    <property type="project" value="UniProtKB-SubCell"/>
</dbReference>
<dbReference type="PANTHER" id="PTHR45649:SF14">
    <property type="entry name" value="GABA PERMEASE"/>
    <property type="match status" value="1"/>
</dbReference>
<keyword evidence="4 6" id="KW-1133">Transmembrane helix</keyword>
<evidence type="ECO:0000313" key="8">
    <source>
        <dbReference type="Proteomes" id="UP000193689"/>
    </source>
</evidence>
<feature type="transmembrane region" description="Helical" evidence="6">
    <location>
        <begin position="338"/>
        <end position="360"/>
    </location>
</feature>
<keyword evidence="3 6" id="KW-0812">Transmembrane</keyword>
<evidence type="ECO:0000256" key="1">
    <source>
        <dbReference type="ARBA" id="ARBA00004141"/>
    </source>
</evidence>
<gene>
    <name evidence="7" type="ORF">BCR38DRAFT_462016</name>
</gene>
<comment type="subcellular location">
    <subcellularLocation>
        <location evidence="1">Membrane</location>
        <topology evidence="1">Multi-pass membrane protein</topology>
    </subcellularLocation>
</comment>
<dbReference type="Pfam" id="PF13520">
    <property type="entry name" value="AA_permease_2"/>
    <property type="match status" value="1"/>
</dbReference>
<feature type="transmembrane region" description="Helical" evidence="6">
    <location>
        <begin position="141"/>
        <end position="164"/>
    </location>
</feature>
<evidence type="ECO:0008006" key="9">
    <source>
        <dbReference type="Google" id="ProtNLM"/>
    </source>
</evidence>
<dbReference type="PIRSF" id="PIRSF006060">
    <property type="entry name" value="AA_transporter"/>
    <property type="match status" value="1"/>
</dbReference>
<evidence type="ECO:0000256" key="6">
    <source>
        <dbReference type="SAM" id="Phobius"/>
    </source>
</evidence>
<feature type="transmembrane region" description="Helical" evidence="6">
    <location>
        <begin position="80"/>
        <end position="106"/>
    </location>
</feature>
<feature type="transmembrane region" description="Helical" evidence="6">
    <location>
        <begin position="367"/>
        <end position="386"/>
    </location>
</feature>
<dbReference type="PANTHER" id="PTHR45649">
    <property type="entry name" value="AMINO-ACID PERMEASE BAT1"/>
    <property type="match status" value="1"/>
</dbReference>
<keyword evidence="2" id="KW-0813">Transport</keyword>
<keyword evidence="5 6" id="KW-0472">Membrane</keyword>
<evidence type="ECO:0000313" key="7">
    <source>
        <dbReference type="EMBL" id="ORY55242.1"/>
    </source>
</evidence>
<evidence type="ECO:0000256" key="5">
    <source>
        <dbReference type="ARBA" id="ARBA00023136"/>
    </source>
</evidence>
<feature type="transmembrane region" description="Helical" evidence="6">
    <location>
        <begin position="45"/>
        <end position="68"/>
    </location>
</feature>
<organism evidence="7 8">
    <name type="scientific">Pseudomassariella vexata</name>
    <dbReference type="NCBI Taxonomy" id="1141098"/>
    <lineage>
        <taxon>Eukaryota</taxon>
        <taxon>Fungi</taxon>
        <taxon>Dikarya</taxon>
        <taxon>Ascomycota</taxon>
        <taxon>Pezizomycotina</taxon>
        <taxon>Sordariomycetes</taxon>
        <taxon>Xylariomycetidae</taxon>
        <taxon>Amphisphaeriales</taxon>
        <taxon>Pseudomassariaceae</taxon>
        <taxon>Pseudomassariella</taxon>
    </lineage>
</organism>
<dbReference type="AlphaFoldDB" id="A0A1Y2D7K1"/>
<dbReference type="Proteomes" id="UP000193689">
    <property type="component" value="Unassembled WGS sequence"/>
</dbReference>
<feature type="transmembrane region" description="Helical" evidence="6">
    <location>
        <begin position="17"/>
        <end position="39"/>
    </location>
</feature>
<reference evidence="7 8" key="1">
    <citation type="submission" date="2016-07" db="EMBL/GenBank/DDBJ databases">
        <title>Pervasive Adenine N6-methylation of Active Genes in Fungi.</title>
        <authorList>
            <consortium name="DOE Joint Genome Institute"/>
            <person name="Mondo S.J."/>
            <person name="Dannebaum R.O."/>
            <person name="Kuo R.C."/>
            <person name="Labutti K."/>
            <person name="Haridas S."/>
            <person name="Kuo A."/>
            <person name="Salamov A."/>
            <person name="Ahrendt S.R."/>
            <person name="Lipzen A."/>
            <person name="Sullivan W."/>
            <person name="Andreopoulos W.B."/>
            <person name="Clum A."/>
            <person name="Lindquist E."/>
            <person name="Daum C."/>
            <person name="Ramamoorthy G.K."/>
            <person name="Gryganskyi A."/>
            <person name="Culley D."/>
            <person name="Magnuson J.K."/>
            <person name="James T.Y."/>
            <person name="O'Malley M.A."/>
            <person name="Stajich J.E."/>
            <person name="Spatafora J.W."/>
            <person name="Visel A."/>
            <person name="Grigoriev I.V."/>
        </authorList>
    </citation>
    <scope>NUCLEOTIDE SEQUENCE [LARGE SCALE GENOMIC DNA]</scope>
    <source>
        <strain evidence="7 8">CBS 129021</strain>
    </source>
</reference>
<feature type="transmembrane region" description="Helical" evidence="6">
    <location>
        <begin position="223"/>
        <end position="244"/>
    </location>
</feature>
<feature type="transmembrane region" description="Helical" evidence="6">
    <location>
        <begin position="398"/>
        <end position="420"/>
    </location>
</feature>
<dbReference type="Gene3D" id="1.20.1740.10">
    <property type="entry name" value="Amino acid/polyamine transporter I"/>
    <property type="match status" value="1"/>
</dbReference>
<dbReference type="GeneID" id="63778808"/>
<sequence>MRPSLVDFYTTRWPSQLFAFSGMYLITWAGIGMNMYYAILNGGPVAYLFNYLIVLTGVLAQAACIAELASIVPSPGRSTWLGYIATLASAINNGVINLEAAVSINWPNIEWLGWHTTLLCLCSLAFCLVINLWFFPIVPWLELVVGIFNVCFFFIYLVALWVLSPRNSADFIMTRTNFSRWDNSYISWNVGMLTQIWMFIGLECVIHMGEETKNARRSVPQAMFWSIAANGALGLIMVFTYILTLQLRICMPPIEDLITAYNPFIYLITVSTGSKVVATVMATGLVTILIGSNMSHRVPMRAVLFTCLIVAFMALLNIGSSTYVAFGALTSLSSLSLYFSYAIIFSISLHTRLTCGLAAGEWSIGRWGVYVNAFALVYTLYTMIWLPFPTTVPVTAGTMNYCGPVFLTVMIGALTAWIFWGSKHWPGPNQGVVEIVLRNSGVK</sequence>
<dbReference type="InParanoid" id="A0A1Y2D7K1"/>
<feature type="transmembrane region" description="Helical" evidence="6">
    <location>
        <begin position="184"/>
        <end position="202"/>
    </location>
</feature>
<feature type="transmembrane region" description="Helical" evidence="6">
    <location>
        <begin position="302"/>
        <end position="326"/>
    </location>
</feature>
<dbReference type="OrthoDB" id="3257095at2759"/>
<comment type="caution">
    <text evidence="7">The sequence shown here is derived from an EMBL/GenBank/DDBJ whole genome shotgun (WGS) entry which is preliminary data.</text>
</comment>
<dbReference type="EMBL" id="MCFJ01000028">
    <property type="protein sequence ID" value="ORY55242.1"/>
    <property type="molecule type" value="Genomic_DNA"/>
</dbReference>
<protein>
    <recommendedName>
        <fullName evidence="9">Amino acid/polyamine transporter I</fullName>
    </recommendedName>
</protein>
<evidence type="ECO:0000256" key="4">
    <source>
        <dbReference type="ARBA" id="ARBA00022989"/>
    </source>
</evidence>
<dbReference type="GO" id="GO:0022857">
    <property type="term" value="F:transmembrane transporter activity"/>
    <property type="evidence" value="ECO:0007669"/>
    <property type="project" value="InterPro"/>
</dbReference>
<dbReference type="InterPro" id="IPR002293">
    <property type="entry name" value="AA/rel_permease1"/>
</dbReference>
<evidence type="ECO:0000256" key="2">
    <source>
        <dbReference type="ARBA" id="ARBA00022448"/>
    </source>
</evidence>
<evidence type="ECO:0000256" key="3">
    <source>
        <dbReference type="ARBA" id="ARBA00022692"/>
    </source>
</evidence>
<feature type="transmembrane region" description="Helical" evidence="6">
    <location>
        <begin position="112"/>
        <end position="134"/>
    </location>
</feature>
<keyword evidence="8" id="KW-1185">Reference proteome</keyword>
<proteinExistence type="predicted"/>
<dbReference type="RefSeq" id="XP_040709513.1">
    <property type="nucleotide sequence ID" value="XM_040862596.1"/>
</dbReference>
<name>A0A1Y2D7K1_9PEZI</name>